<keyword evidence="4" id="KW-0503">Monooxygenase</keyword>
<dbReference type="STRING" id="993070.AS031_06720"/>
<dbReference type="Gene3D" id="3.30.70.2450">
    <property type="match status" value="1"/>
</dbReference>
<dbReference type="AlphaFoldDB" id="A0A0V8ISM4"/>
<evidence type="ECO:0000256" key="2">
    <source>
        <dbReference type="SAM" id="Phobius"/>
    </source>
</evidence>
<gene>
    <name evidence="4" type="ORF">AS031_06720</name>
</gene>
<dbReference type="PANTHER" id="PTHR43476">
    <property type="entry name" value="3-(3-HYDROXY-PHENYL)PROPIONATE/3-HYDROXYCINNAMIC ACID HYDROXYLASE"/>
    <property type="match status" value="1"/>
</dbReference>
<keyword evidence="5" id="KW-1185">Reference proteome</keyword>
<keyword evidence="1" id="KW-0560">Oxidoreductase</keyword>
<dbReference type="Pfam" id="PF01494">
    <property type="entry name" value="FAD_binding_3"/>
    <property type="match status" value="1"/>
</dbReference>
<reference evidence="4 5" key="1">
    <citation type="journal article" date="2014" name="Arch. Microbiol.">
        <title>Arthrobacter enclensis sp. nov., isolated from sediment sample.</title>
        <authorList>
            <person name="Dastager S.G."/>
            <person name="Liu Q."/>
            <person name="Tang S.K."/>
            <person name="Krishnamurthi S."/>
            <person name="Lee J.C."/>
            <person name="Li W.J."/>
        </authorList>
    </citation>
    <scope>NUCLEOTIDE SEQUENCE [LARGE SCALE GENOMIC DNA]</scope>
    <source>
        <strain evidence="4 5">NIO-1008</strain>
    </source>
</reference>
<dbReference type="Proteomes" id="UP000053199">
    <property type="component" value="Unassembled WGS sequence"/>
</dbReference>
<dbReference type="RefSeq" id="WP_058267351.1">
    <property type="nucleotide sequence ID" value="NZ_FMAZ01000002.1"/>
</dbReference>
<dbReference type="GO" id="GO:0019622">
    <property type="term" value="P:3-(3-hydroxy)phenylpropionate catabolic process"/>
    <property type="evidence" value="ECO:0007669"/>
    <property type="project" value="TreeGrafter"/>
</dbReference>
<dbReference type="EMBL" id="LNQM01000002">
    <property type="protein sequence ID" value="KSU77759.1"/>
    <property type="molecule type" value="Genomic_DNA"/>
</dbReference>
<comment type="caution">
    <text evidence="4">The sequence shown here is derived from an EMBL/GenBank/DDBJ whole genome shotgun (WGS) entry which is preliminary data.</text>
</comment>
<evidence type="ECO:0000313" key="5">
    <source>
        <dbReference type="Proteomes" id="UP000053199"/>
    </source>
</evidence>
<sequence>MPLDVVIVGGGPVGLYLAAVLLRRGLSVRILERRLTRDRHSRAIGIHPPALAALDQLGIAPSLVASGVPIRTGQAVSRGHAVGTMPFSDISGGFPFVLSLPQHRTEQLLEEQVAAADSGALLKGFEVEGVASDGGHVTICARPAPGAPGSEQTIRASMLVAADGARSTVRDLMGFPVRRKTYPDHYLMGDFAASGLPDDAAVLFLEGDGIVESFPLPGGLRRWVVRLGRPAGGAGPDDLARLVADRTGHRPDPASNTMISAFSVRSTLARRTVAGNVVLIGDAAHEISPIGGQGMNLGWLDARDLAPLMVRSVSGRHDPAAYRSFEDRRFRAALRARRQSEINMLLGRPLPAPALALRNSAIRGAAAWPALNRWVARRFTMQQEAAG</sequence>
<feature type="domain" description="FAD-binding" evidence="3">
    <location>
        <begin position="4"/>
        <end position="336"/>
    </location>
</feature>
<dbReference type="InterPro" id="IPR050631">
    <property type="entry name" value="PheA/TfdB_FAD_monoxygenase"/>
</dbReference>
<dbReference type="GO" id="GO:0008688">
    <property type="term" value="F:3-(3-hydroxyphenyl)propionate hydroxylase activity"/>
    <property type="evidence" value="ECO:0007669"/>
    <property type="project" value="TreeGrafter"/>
</dbReference>
<dbReference type="OrthoDB" id="4246007at2"/>
<proteinExistence type="predicted"/>
<dbReference type="Gene3D" id="3.50.50.60">
    <property type="entry name" value="FAD/NAD(P)-binding domain"/>
    <property type="match status" value="1"/>
</dbReference>
<feature type="transmembrane region" description="Helical" evidence="2">
    <location>
        <begin position="6"/>
        <end position="26"/>
    </location>
</feature>
<name>A0A0V8ISM4_9MICC</name>
<dbReference type="PANTHER" id="PTHR43476:SF3">
    <property type="entry name" value="FAD-BINDING MONOOXYGENASE"/>
    <property type="match status" value="1"/>
</dbReference>
<keyword evidence="2" id="KW-0812">Transmembrane</keyword>
<evidence type="ECO:0000313" key="4">
    <source>
        <dbReference type="EMBL" id="KSU77759.1"/>
    </source>
</evidence>
<keyword evidence="2" id="KW-0472">Membrane</keyword>
<keyword evidence="2" id="KW-1133">Transmembrane helix</keyword>
<evidence type="ECO:0000259" key="3">
    <source>
        <dbReference type="Pfam" id="PF01494"/>
    </source>
</evidence>
<protein>
    <submittedName>
        <fullName evidence="4">FAD-binding monooxygenase</fullName>
    </submittedName>
</protein>
<organism evidence="4 5">
    <name type="scientific">Pseudarthrobacter enclensis</name>
    <dbReference type="NCBI Taxonomy" id="993070"/>
    <lineage>
        <taxon>Bacteria</taxon>
        <taxon>Bacillati</taxon>
        <taxon>Actinomycetota</taxon>
        <taxon>Actinomycetes</taxon>
        <taxon>Micrococcales</taxon>
        <taxon>Micrococcaceae</taxon>
        <taxon>Pseudarthrobacter</taxon>
    </lineage>
</organism>
<accession>A0A0V8ISM4</accession>
<dbReference type="GO" id="GO:0071949">
    <property type="term" value="F:FAD binding"/>
    <property type="evidence" value="ECO:0007669"/>
    <property type="project" value="InterPro"/>
</dbReference>
<dbReference type="InterPro" id="IPR036188">
    <property type="entry name" value="FAD/NAD-bd_sf"/>
</dbReference>
<dbReference type="InterPro" id="IPR002938">
    <property type="entry name" value="FAD-bd"/>
</dbReference>
<dbReference type="SUPFAM" id="SSF51905">
    <property type="entry name" value="FAD/NAD(P)-binding domain"/>
    <property type="match status" value="1"/>
</dbReference>
<evidence type="ECO:0000256" key="1">
    <source>
        <dbReference type="ARBA" id="ARBA00023002"/>
    </source>
</evidence>
<dbReference type="PRINTS" id="PR00420">
    <property type="entry name" value="RNGMNOXGNASE"/>
</dbReference>